<proteinExistence type="predicted"/>
<evidence type="ECO:0000313" key="1">
    <source>
        <dbReference type="EMBL" id="KFF03073.1"/>
    </source>
</evidence>
<accession>A0A085ZF59</accession>
<sequence length="181" mass="19914">MRGRKHDTTPKNKTLTKNKFTMTCKTLFIAAAVAGIASTATSCSFFESSRNREKGTPIESSKAAVQKILDDEKANEGKRFSITGYLNYSAGMTVYIGRPQTVYVNKAPGDDGETITPVKMAWAENGHNSVFVPENAGRGSDKTIFYDNEGKPLTTNDKVEVSFEVEQSSVYPVEIRIDKVK</sequence>
<evidence type="ECO:0000313" key="2">
    <source>
        <dbReference type="Proteomes" id="UP000028703"/>
    </source>
</evidence>
<reference evidence="1 2" key="1">
    <citation type="submission" date="2014-07" db="EMBL/GenBank/DDBJ databases">
        <title>Genome of Chryseobacterium luteum DSM 18605.</title>
        <authorList>
            <person name="Stropko S.J."/>
            <person name="Pipes S.E."/>
            <person name="Newman J.D."/>
        </authorList>
    </citation>
    <scope>NUCLEOTIDE SEQUENCE [LARGE SCALE GENOMIC DNA]</scope>
    <source>
        <strain evidence="1 2">DSM 18605</strain>
    </source>
</reference>
<name>A0A085ZF59_9FLAO</name>
<organism evidence="1 2">
    <name type="scientific">Chryseobacterium luteum</name>
    <dbReference type="NCBI Taxonomy" id="421531"/>
    <lineage>
        <taxon>Bacteria</taxon>
        <taxon>Pseudomonadati</taxon>
        <taxon>Bacteroidota</taxon>
        <taxon>Flavobacteriia</taxon>
        <taxon>Flavobacteriales</taxon>
        <taxon>Weeksellaceae</taxon>
        <taxon>Chryseobacterium group</taxon>
        <taxon>Chryseobacterium</taxon>
    </lineage>
</organism>
<keyword evidence="2" id="KW-1185">Reference proteome</keyword>
<dbReference type="AlphaFoldDB" id="A0A085ZF59"/>
<dbReference type="eggNOG" id="ENOG5033SK0">
    <property type="taxonomic scope" value="Bacteria"/>
</dbReference>
<dbReference type="EMBL" id="JPRO01000009">
    <property type="protein sequence ID" value="KFF03073.1"/>
    <property type="molecule type" value="Genomic_DNA"/>
</dbReference>
<comment type="caution">
    <text evidence="1">The sequence shown here is derived from an EMBL/GenBank/DDBJ whole genome shotgun (WGS) entry which is preliminary data.</text>
</comment>
<dbReference type="Proteomes" id="UP000028703">
    <property type="component" value="Unassembled WGS sequence"/>
</dbReference>
<protein>
    <submittedName>
        <fullName evidence="1">Uncharacterized protein</fullName>
    </submittedName>
</protein>
<gene>
    <name evidence="1" type="ORF">IX38_11915</name>
</gene>